<dbReference type="Proteomes" id="UP000034805">
    <property type="component" value="Unassembled WGS sequence"/>
</dbReference>
<protein>
    <submittedName>
        <fullName evidence="2">Uncharacterized protein</fullName>
    </submittedName>
</protein>
<comment type="caution">
    <text evidence="2">The sequence shown here is derived from an EMBL/GenBank/DDBJ whole genome shotgun (WGS) entry which is preliminary data.</text>
</comment>
<evidence type="ECO:0000256" key="1">
    <source>
        <dbReference type="SAM" id="MobiDB-lite"/>
    </source>
</evidence>
<reference evidence="2 3" key="1">
    <citation type="submission" date="2015-08" db="EMBL/GenBank/DDBJ databases">
        <title>The genome of the Asian arowana (Scleropages formosus).</title>
        <authorList>
            <person name="Tan M.H."/>
            <person name="Gan H.M."/>
            <person name="Croft L.J."/>
            <person name="Austin C.M."/>
        </authorList>
    </citation>
    <scope>NUCLEOTIDE SEQUENCE [LARGE SCALE GENOMIC DNA]</scope>
    <source>
        <strain evidence="2">Aro1</strain>
    </source>
</reference>
<evidence type="ECO:0000313" key="3">
    <source>
        <dbReference type="Proteomes" id="UP000034805"/>
    </source>
</evidence>
<evidence type="ECO:0000313" key="2">
    <source>
        <dbReference type="EMBL" id="KPP74054.1"/>
    </source>
</evidence>
<name>A0A0P7UIF6_SCLFO</name>
<feature type="region of interest" description="Disordered" evidence="1">
    <location>
        <begin position="169"/>
        <end position="214"/>
    </location>
</feature>
<gene>
    <name evidence="2" type="ORF">Z043_106818</name>
</gene>
<feature type="compositionally biased region" description="Polar residues" evidence="1">
    <location>
        <begin position="171"/>
        <end position="184"/>
    </location>
</feature>
<proteinExistence type="predicted"/>
<sequence>MTGQPTHWMSCGHPFTESTLWNPKFCIVTDCQLLLLNKEKAPPFLLQDPRTGTSRTRLLRRTISVPAESHLPDYQEDLSPGSVFVRGGDDLVCFLRVGCLGLHLADAALSFPQMSNLRFEQRPTKEKGHCVFKSRQLWPPEKGLRVALASRPAGAPARCSAVGRIQAVRPRQSSRQMPCSSKSPGSPAVEKVKSNPLAPSPAPALLPLPGTCLN</sequence>
<organism evidence="2 3">
    <name type="scientific">Scleropages formosus</name>
    <name type="common">Asian bonytongue</name>
    <name type="synonym">Osteoglossum formosum</name>
    <dbReference type="NCBI Taxonomy" id="113540"/>
    <lineage>
        <taxon>Eukaryota</taxon>
        <taxon>Metazoa</taxon>
        <taxon>Chordata</taxon>
        <taxon>Craniata</taxon>
        <taxon>Vertebrata</taxon>
        <taxon>Euteleostomi</taxon>
        <taxon>Actinopterygii</taxon>
        <taxon>Neopterygii</taxon>
        <taxon>Teleostei</taxon>
        <taxon>Osteoglossocephala</taxon>
        <taxon>Osteoglossomorpha</taxon>
        <taxon>Osteoglossiformes</taxon>
        <taxon>Osteoglossidae</taxon>
        <taxon>Scleropages</taxon>
    </lineage>
</organism>
<dbReference type="EMBL" id="JARO02001920">
    <property type="protein sequence ID" value="KPP74054.1"/>
    <property type="molecule type" value="Genomic_DNA"/>
</dbReference>
<dbReference type="AlphaFoldDB" id="A0A0P7UIF6"/>
<accession>A0A0P7UIF6</accession>